<dbReference type="VEuPathDB" id="FungiDB:PV09_05378"/>
<keyword evidence="2" id="KW-0521">NADP</keyword>
<dbReference type="GeneID" id="27313351"/>
<protein>
    <submittedName>
        <fullName evidence="4">Uncharacterized protein</fullName>
    </submittedName>
</protein>
<dbReference type="SUPFAM" id="SSF51735">
    <property type="entry name" value="NAD(P)-binding Rossmann-fold domains"/>
    <property type="match status" value="1"/>
</dbReference>
<dbReference type="GO" id="GO:0016616">
    <property type="term" value="F:oxidoreductase activity, acting on the CH-OH group of donors, NAD or NADP as acceptor"/>
    <property type="evidence" value="ECO:0007669"/>
    <property type="project" value="TreeGrafter"/>
</dbReference>
<dbReference type="RefSeq" id="XP_016213495.1">
    <property type="nucleotide sequence ID" value="XM_016358876.1"/>
</dbReference>
<accession>A0A0D1XMC5</accession>
<reference evidence="4 5" key="1">
    <citation type="submission" date="2015-01" db="EMBL/GenBank/DDBJ databases">
        <title>The Genome Sequence of Ochroconis gallopava CBS43764.</title>
        <authorList>
            <consortium name="The Broad Institute Genomics Platform"/>
            <person name="Cuomo C."/>
            <person name="de Hoog S."/>
            <person name="Gorbushina A."/>
            <person name="Stielow B."/>
            <person name="Teixiera M."/>
            <person name="Abouelleil A."/>
            <person name="Chapman S.B."/>
            <person name="Priest M."/>
            <person name="Young S.K."/>
            <person name="Wortman J."/>
            <person name="Nusbaum C."/>
            <person name="Birren B."/>
        </authorList>
    </citation>
    <scope>NUCLEOTIDE SEQUENCE [LARGE SCALE GENOMIC DNA]</scope>
    <source>
        <strain evidence="4 5">CBS 43764</strain>
    </source>
</reference>
<keyword evidence="3" id="KW-0472">Membrane</keyword>
<keyword evidence="3" id="KW-0812">Transmembrane</keyword>
<dbReference type="InParanoid" id="A0A0D1XMC5"/>
<keyword evidence="5" id="KW-1185">Reference proteome</keyword>
<dbReference type="GO" id="GO:0048038">
    <property type="term" value="F:quinone binding"/>
    <property type="evidence" value="ECO:0007669"/>
    <property type="project" value="TreeGrafter"/>
</dbReference>
<dbReference type="PROSITE" id="PS00061">
    <property type="entry name" value="ADH_SHORT"/>
    <property type="match status" value="1"/>
</dbReference>
<dbReference type="InterPro" id="IPR020904">
    <property type="entry name" value="Sc_DH/Rdtase_CS"/>
</dbReference>
<dbReference type="InterPro" id="IPR036291">
    <property type="entry name" value="NAD(P)-bd_dom_sf"/>
</dbReference>
<dbReference type="CDD" id="cd05233">
    <property type="entry name" value="SDR_c"/>
    <property type="match status" value="1"/>
</dbReference>
<dbReference type="Gene3D" id="3.40.50.720">
    <property type="entry name" value="NAD(P)-binding Rossmann-like Domain"/>
    <property type="match status" value="1"/>
</dbReference>
<proteinExistence type="inferred from homology"/>
<dbReference type="STRING" id="253628.A0A0D1XMC5"/>
<dbReference type="OrthoDB" id="1274115at2759"/>
<evidence type="ECO:0000256" key="3">
    <source>
        <dbReference type="SAM" id="Phobius"/>
    </source>
</evidence>
<feature type="transmembrane region" description="Helical" evidence="3">
    <location>
        <begin position="12"/>
        <end position="29"/>
    </location>
</feature>
<dbReference type="PRINTS" id="PR00081">
    <property type="entry name" value="GDHRDH"/>
</dbReference>
<evidence type="ECO:0000313" key="5">
    <source>
        <dbReference type="Proteomes" id="UP000053259"/>
    </source>
</evidence>
<dbReference type="Proteomes" id="UP000053259">
    <property type="component" value="Unassembled WGS sequence"/>
</dbReference>
<evidence type="ECO:0000256" key="2">
    <source>
        <dbReference type="ARBA" id="ARBA00022857"/>
    </source>
</evidence>
<organism evidence="4 5">
    <name type="scientific">Verruconis gallopava</name>
    <dbReference type="NCBI Taxonomy" id="253628"/>
    <lineage>
        <taxon>Eukaryota</taxon>
        <taxon>Fungi</taxon>
        <taxon>Dikarya</taxon>
        <taxon>Ascomycota</taxon>
        <taxon>Pezizomycotina</taxon>
        <taxon>Dothideomycetes</taxon>
        <taxon>Pleosporomycetidae</taxon>
        <taxon>Venturiales</taxon>
        <taxon>Sympoventuriaceae</taxon>
        <taxon>Verruconis</taxon>
    </lineage>
</organism>
<keyword evidence="3" id="KW-1133">Transmembrane helix</keyword>
<comment type="similarity">
    <text evidence="1">Belongs to the short-chain dehydrogenases/reductases (SDR) family.</text>
</comment>
<dbReference type="EMBL" id="KN847544">
    <property type="protein sequence ID" value="KIW03626.1"/>
    <property type="molecule type" value="Genomic_DNA"/>
</dbReference>
<dbReference type="Pfam" id="PF13561">
    <property type="entry name" value="adh_short_C2"/>
    <property type="match status" value="1"/>
</dbReference>
<dbReference type="PANTHER" id="PTHR42760:SF122">
    <property type="entry name" value="NAD(P)-BINDING PROTEIN"/>
    <property type="match status" value="1"/>
</dbReference>
<dbReference type="InterPro" id="IPR002347">
    <property type="entry name" value="SDR_fam"/>
</dbReference>
<dbReference type="GO" id="GO:0006633">
    <property type="term" value="P:fatty acid biosynthetic process"/>
    <property type="evidence" value="ECO:0007669"/>
    <property type="project" value="TreeGrafter"/>
</dbReference>
<sequence length="283" mass="30439">MAQSTEYRNRLAIIAGGIGGLGSSIAVLLRSKGCRLALLYAPFEASRRDEVLQDVYGTANPEGIRTYEADITSESSVSIAFEAIYFDAIVDEVFPSILINSAGYVTVQPLEQTSVEEANRNFSVNLLGPFITGNAFFHLYQAMKKKIRDNGGVNVPPGRIVSLSSQASHLALDGHGVYCASKAGLNALVRCQANEWARYGITSNTVSPTVALTALGKKAWGEGKQREDHLARIPTGRFVEPEEVARTIEWLCQDGAGMVNGADVRVDGGFTISGGFTVPITEY</sequence>
<dbReference type="PANTHER" id="PTHR42760">
    <property type="entry name" value="SHORT-CHAIN DEHYDROGENASES/REDUCTASES FAMILY MEMBER"/>
    <property type="match status" value="1"/>
</dbReference>
<dbReference type="AlphaFoldDB" id="A0A0D1XMC5"/>
<gene>
    <name evidence="4" type="ORF">PV09_05378</name>
</gene>
<evidence type="ECO:0000313" key="4">
    <source>
        <dbReference type="EMBL" id="KIW03626.1"/>
    </source>
</evidence>
<evidence type="ECO:0000256" key="1">
    <source>
        <dbReference type="ARBA" id="ARBA00006484"/>
    </source>
</evidence>
<dbReference type="HOGENOM" id="CLU_010194_1_2_1"/>
<name>A0A0D1XMC5_9PEZI</name>